<dbReference type="PANTHER" id="PTHR37833">
    <property type="entry name" value="LIPOPROTEIN-RELATED"/>
    <property type="match status" value="1"/>
</dbReference>
<dbReference type="EMBL" id="JAAMPT010000202">
    <property type="protein sequence ID" value="NMH24706.1"/>
    <property type="molecule type" value="Genomic_DNA"/>
</dbReference>
<proteinExistence type="predicted"/>
<dbReference type="PANTHER" id="PTHR37833:SF1">
    <property type="entry name" value="SIGNAL PEPTIDE PROTEIN"/>
    <property type="match status" value="1"/>
</dbReference>
<comment type="caution">
    <text evidence="1">The sequence shown here is derived from an EMBL/GenBank/DDBJ whole genome shotgun (WGS) entry which is preliminary data.</text>
</comment>
<name>A0ABX1QR85_9FLAO</name>
<reference evidence="1 2" key="1">
    <citation type="submission" date="2020-02" db="EMBL/GenBank/DDBJ databases">
        <title>Flavobacterium sp. genome.</title>
        <authorList>
            <person name="Jung H.S."/>
            <person name="Baek J.H."/>
            <person name="Jeon C.O."/>
        </authorList>
    </citation>
    <scope>NUCLEOTIDE SEQUENCE [LARGE SCALE GENOMIC DNA]</scope>
    <source>
        <strain evidence="1 2">SE-s27</strain>
    </source>
</reference>
<dbReference type="RefSeq" id="WP_169523285.1">
    <property type="nucleotide sequence ID" value="NZ_JAAMPT010000202.1"/>
</dbReference>
<dbReference type="Gene3D" id="2.60.40.10">
    <property type="entry name" value="Immunoglobulins"/>
    <property type="match status" value="1"/>
</dbReference>
<organism evidence="1 2">
    <name type="scientific">Flavobacterium solisilvae</name>
    <dbReference type="NCBI Taxonomy" id="1852019"/>
    <lineage>
        <taxon>Bacteria</taxon>
        <taxon>Pseudomonadati</taxon>
        <taxon>Bacteroidota</taxon>
        <taxon>Flavobacteriia</taxon>
        <taxon>Flavobacteriales</taxon>
        <taxon>Flavobacteriaceae</taxon>
        <taxon>Flavobacterium</taxon>
    </lineage>
</organism>
<dbReference type="InterPro" id="IPR013783">
    <property type="entry name" value="Ig-like_fold"/>
</dbReference>
<protein>
    <submittedName>
        <fullName evidence="1">DUF1573 domain-containing protein</fullName>
    </submittedName>
</protein>
<dbReference type="Pfam" id="PF07610">
    <property type="entry name" value="DUF1573"/>
    <property type="match status" value="1"/>
</dbReference>
<keyword evidence="2" id="KW-1185">Reference proteome</keyword>
<evidence type="ECO:0000313" key="1">
    <source>
        <dbReference type="EMBL" id="NMH24706.1"/>
    </source>
</evidence>
<evidence type="ECO:0000313" key="2">
    <source>
        <dbReference type="Proteomes" id="UP000767947"/>
    </source>
</evidence>
<sequence length="166" mass="18345">MRKNIILSFAFLFVLMSSCKKEVSVANDESTVVDTSKNNIEKIIEERQKRMAEKKIPADGKYPVITFKETEFDFGDIKQGDKVEHTFEFTNTGEADLLISTARASCGCTVPEFTEEAVKPGKSGKIKVTFNSAGKKGPTTKTITVVCNTANENEILTIKTNIQVPN</sequence>
<dbReference type="InterPro" id="IPR011467">
    <property type="entry name" value="DUF1573"/>
</dbReference>
<dbReference type="PROSITE" id="PS51257">
    <property type="entry name" value="PROKAR_LIPOPROTEIN"/>
    <property type="match status" value="1"/>
</dbReference>
<gene>
    <name evidence="1" type="ORF">G6042_05420</name>
</gene>
<accession>A0ABX1QR85</accession>
<dbReference type="Proteomes" id="UP000767947">
    <property type="component" value="Unassembled WGS sequence"/>
</dbReference>